<dbReference type="OrthoDB" id="9808822at2"/>
<dbReference type="Proteomes" id="UP000007947">
    <property type="component" value="Chromosome"/>
</dbReference>
<dbReference type="RefSeq" id="WP_013862709.1">
    <property type="nucleotide sequence ID" value="NC_015635.1"/>
</dbReference>
<dbReference type="InterPro" id="IPR011629">
    <property type="entry name" value="CobW-like_C"/>
</dbReference>
<accession>F5XSE8</accession>
<gene>
    <name evidence="2" type="ordered locus">MLP_18150</name>
</gene>
<dbReference type="eggNOG" id="COG0523">
    <property type="taxonomic scope" value="Bacteria"/>
</dbReference>
<reference evidence="2 3" key="1">
    <citation type="submission" date="2011-05" db="EMBL/GenBank/DDBJ databases">
        <title>Whole genome sequence of Microlunatus phosphovorus NM-1.</title>
        <authorList>
            <person name="Hosoyama A."/>
            <person name="Sasaki K."/>
            <person name="Harada T."/>
            <person name="Igarashi R."/>
            <person name="Kawakoshi A."/>
            <person name="Sasagawa M."/>
            <person name="Fukada J."/>
            <person name="Nakamura S."/>
            <person name="Katano Y."/>
            <person name="Hanada S."/>
            <person name="Kamagata Y."/>
            <person name="Nakamura N."/>
            <person name="Yamazaki S."/>
            <person name="Fujita N."/>
        </authorList>
    </citation>
    <scope>NUCLEOTIDE SEQUENCE [LARGE SCALE GENOMIC DNA]</scope>
    <source>
        <strain evidence="3">ATCC 700054 / DSM 10555 / JCM 9379 / NBRC 101784 / NCIMB 13414 / VKM Ac-1990 / NM-1</strain>
    </source>
</reference>
<dbReference type="SMART" id="SM00833">
    <property type="entry name" value="CobW_C"/>
    <property type="match status" value="1"/>
</dbReference>
<feature type="domain" description="CobW C-terminal" evidence="1">
    <location>
        <begin position="256"/>
        <end position="366"/>
    </location>
</feature>
<dbReference type="InterPro" id="IPR051927">
    <property type="entry name" value="Zn_Chap_cDPG_Synth"/>
</dbReference>
<evidence type="ECO:0000259" key="1">
    <source>
        <dbReference type="SMART" id="SM00833"/>
    </source>
</evidence>
<dbReference type="HOGENOM" id="CLU_017452_2_2_11"/>
<dbReference type="Pfam" id="PF07683">
    <property type="entry name" value="CobW_C"/>
    <property type="match status" value="1"/>
</dbReference>
<protein>
    <recommendedName>
        <fullName evidence="1">CobW C-terminal domain-containing protein</fullName>
    </recommendedName>
</protein>
<evidence type="ECO:0000313" key="3">
    <source>
        <dbReference type="Proteomes" id="UP000007947"/>
    </source>
</evidence>
<dbReference type="KEGG" id="mph:MLP_18150"/>
<name>F5XSE8_MICPN</name>
<dbReference type="AlphaFoldDB" id="F5XSE8"/>
<dbReference type="PANTHER" id="PTHR43603">
    <property type="entry name" value="COBW DOMAIN-CONTAINING PROTEIN DDB_G0274527"/>
    <property type="match status" value="1"/>
</dbReference>
<sequence>MIIRVSASSALGIREQDAALAGLAQHRPRLVVIRYTQQPGSAVAIPSAEREISQHGLRLDTSQITAPTGCLSCAIVDDLSRLLPDLAGTDWARDILVVLPLGVSAHTVLDGCAAIDPASLAPLGLTIGTVAVALDAAGLEDQLWAAETLADAHIAVAEDDLSLGEFLVGELLLADTYVLANPSDEPGLEVISEDVIAGVELARHIAPQSRATAVGGGLLARFSRPELADTFDEYESTVRAELGAVAVPVRSAGEVVASHVVRIERPLHPGRLAVAMHTVAAGCVWSRGFLWVASMPSRRVGWIGVGPNVSFGDAGGWLADGAERFRLDSLALLTWHSEYGDRGSMLAFTARDLDAPGIESALQACALTDAELALGLEHWATQPDPLELRSSFDHVHELDNEPHHEKE</sequence>
<proteinExistence type="predicted"/>
<dbReference type="EMBL" id="AP012204">
    <property type="protein sequence ID" value="BAK34829.1"/>
    <property type="molecule type" value="Genomic_DNA"/>
</dbReference>
<dbReference type="STRING" id="1032480.MLP_18150"/>
<dbReference type="PANTHER" id="PTHR43603:SF1">
    <property type="entry name" value="ZINC-REGULATED GTPASE METALLOPROTEIN ACTIVATOR 1"/>
    <property type="match status" value="1"/>
</dbReference>
<dbReference type="SUPFAM" id="SSF90002">
    <property type="entry name" value="Hypothetical protein YjiA, C-terminal domain"/>
    <property type="match status" value="1"/>
</dbReference>
<keyword evidence="3" id="KW-1185">Reference proteome</keyword>
<evidence type="ECO:0000313" key="2">
    <source>
        <dbReference type="EMBL" id="BAK34829.1"/>
    </source>
</evidence>
<organism evidence="2 3">
    <name type="scientific">Microlunatus phosphovorus (strain ATCC 700054 / DSM 10555 / JCM 9379 / NBRC 101784 / NCIMB 13414 / VKM Ac-1990 / NM-1)</name>
    <dbReference type="NCBI Taxonomy" id="1032480"/>
    <lineage>
        <taxon>Bacteria</taxon>
        <taxon>Bacillati</taxon>
        <taxon>Actinomycetota</taxon>
        <taxon>Actinomycetes</taxon>
        <taxon>Propionibacteriales</taxon>
        <taxon>Propionibacteriaceae</taxon>
        <taxon>Microlunatus</taxon>
    </lineage>
</organism>